<dbReference type="AlphaFoldDB" id="A0AAW2YJI0"/>
<name>A0AAW2YJI0_9EUKA</name>
<protein>
    <recommendedName>
        <fullName evidence="2">Right handed beta helix domain-containing protein</fullName>
    </recommendedName>
</protein>
<evidence type="ECO:0000313" key="3">
    <source>
        <dbReference type="EMBL" id="KAL0477392.1"/>
    </source>
</evidence>
<organism evidence="3 4">
    <name type="scientific">Acrasis kona</name>
    <dbReference type="NCBI Taxonomy" id="1008807"/>
    <lineage>
        <taxon>Eukaryota</taxon>
        <taxon>Discoba</taxon>
        <taxon>Heterolobosea</taxon>
        <taxon>Tetramitia</taxon>
        <taxon>Eutetramitia</taxon>
        <taxon>Acrasidae</taxon>
        <taxon>Acrasis</taxon>
    </lineage>
</organism>
<keyword evidence="1" id="KW-0677">Repeat</keyword>
<accession>A0AAW2YJI0</accession>
<dbReference type="Gene3D" id="2.160.20.10">
    <property type="entry name" value="Single-stranded right-handed beta-helix, Pectin lyase-like"/>
    <property type="match status" value="2"/>
</dbReference>
<dbReference type="Pfam" id="PF13229">
    <property type="entry name" value="Beta_helix"/>
    <property type="match status" value="1"/>
</dbReference>
<gene>
    <name evidence="3" type="ORF">AKO1_005801</name>
</gene>
<keyword evidence="4" id="KW-1185">Reference proteome</keyword>
<comment type="caution">
    <text evidence="3">The sequence shown here is derived from an EMBL/GenBank/DDBJ whole genome shotgun (WGS) entry which is preliminary data.</text>
</comment>
<evidence type="ECO:0000313" key="4">
    <source>
        <dbReference type="Proteomes" id="UP001431209"/>
    </source>
</evidence>
<dbReference type="InterPro" id="IPR006626">
    <property type="entry name" value="PbH1"/>
</dbReference>
<reference evidence="3 4" key="1">
    <citation type="submission" date="2024-03" db="EMBL/GenBank/DDBJ databases">
        <title>The Acrasis kona genome and developmental transcriptomes reveal deep origins of eukaryotic multicellular pathways.</title>
        <authorList>
            <person name="Sheikh S."/>
            <person name="Fu C.-J."/>
            <person name="Brown M.W."/>
            <person name="Baldauf S.L."/>
        </authorList>
    </citation>
    <scope>NUCLEOTIDE SEQUENCE [LARGE SCALE GENOMIC DNA]</scope>
    <source>
        <strain evidence="3 4">ATCC MYA-3509</strain>
    </source>
</reference>
<dbReference type="PANTHER" id="PTHR22990:SF15">
    <property type="entry name" value="F-BOX ONLY PROTEIN 10"/>
    <property type="match status" value="1"/>
</dbReference>
<evidence type="ECO:0000256" key="1">
    <source>
        <dbReference type="ARBA" id="ARBA00022737"/>
    </source>
</evidence>
<dbReference type="InterPro" id="IPR012334">
    <property type="entry name" value="Pectin_lyas_fold"/>
</dbReference>
<dbReference type="InterPro" id="IPR051550">
    <property type="entry name" value="SCF-Subunits/Alg-Epimerases"/>
</dbReference>
<dbReference type="Proteomes" id="UP001431209">
    <property type="component" value="Unassembled WGS sequence"/>
</dbReference>
<sequence length="543" mass="60728">MFRDHTSAFVCNNKINNCCVGVRVSSHHLHEVIIQQNELQNNHFNVEILGNSSCRVVDNKLIGAKLHGVMIRNFAVPCISNNVISGSKFSQVCIQDNSRPLVQNNQIHAGHHVGIECLHSSYPLIDENRITDNGCHGVFVNCFKNTLSTEGSAMGCFQCPFINASSNFISNNHGSGIFIDHSESAHNDFVKIDSTIKDKVNLIRGNVIFDNDECGVKTSDVGVVLEQNQIYQNKESNVFVLFTDHFIKEAESNLCQFDQYQVLVHENQIRSSLEACGLCVRAGNHTTVHVNDNKIHSNYTNNISVHGPSSIGDNCIQSKVVLHQNDVYDALTQHNIDVSNRASPRIAGNFIRDCSQGDGIHIAGKGTSAIIIRNNIHNNGCNGVLIREAWGDMQFNTVTSNQMNNVCIRYPNPVISEEQKIYESRLRLFSDKIQRAGRCNLCFNLKMSEMIERNFFIDVVNHDYIAESQNIGITIEGDDEECTDEREEGRVVLDNARIFITSDASAVSIKNRMTCELRECEIVNKRTLLNQICKVQANGQTNL</sequence>
<dbReference type="SMART" id="SM00710">
    <property type="entry name" value="PbH1"/>
    <property type="match status" value="9"/>
</dbReference>
<proteinExistence type="predicted"/>
<dbReference type="InterPro" id="IPR039448">
    <property type="entry name" value="Beta_helix"/>
</dbReference>
<dbReference type="EMBL" id="JAOPGA020000167">
    <property type="protein sequence ID" value="KAL0477392.1"/>
    <property type="molecule type" value="Genomic_DNA"/>
</dbReference>
<dbReference type="PANTHER" id="PTHR22990">
    <property type="entry name" value="F-BOX ONLY PROTEIN"/>
    <property type="match status" value="1"/>
</dbReference>
<dbReference type="InterPro" id="IPR011050">
    <property type="entry name" value="Pectin_lyase_fold/virulence"/>
</dbReference>
<dbReference type="SUPFAM" id="SSF51126">
    <property type="entry name" value="Pectin lyase-like"/>
    <property type="match status" value="2"/>
</dbReference>
<feature type="domain" description="Right handed beta helix" evidence="2">
    <location>
        <begin position="46"/>
        <end position="189"/>
    </location>
</feature>
<evidence type="ECO:0000259" key="2">
    <source>
        <dbReference type="Pfam" id="PF13229"/>
    </source>
</evidence>